<organism evidence="10 11">
    <name type="scientific">Trichoplusia ni</name>
    <name type="common">Cabbage looper</name>
    <dbReference type="NCBI Taxonomy" id="7111"/>
    <lineage>
        <taxon>Eukaryota</taxon>
        <taxon>Metazoa</taxon>
        <taxon>Ecdysozoa</taxon>
        <taxon>Arthropoda</taxon>
        <taxon>Hexapoda</taxon>
        <taxon>Insecta</taxon>
        <taxon>Pterygota</taxon>
        <taxon>Neoptera</taxon>
        <taxon>Endopterygota</taxon>
        <taxon>Lepidoptera</taxon>
        <taxon>Glossata</taxon>
        <taxon>Ditrysia</taxon>
        <taxon>Noctuoidea</taxon>
        <taxon>Noctuidae</taxon>
        <taxon>Plusiinae</taxon>
        <taxon>Trichoplusia</taxon>
    </lineage>
</organism>
<evidence type="ECO:0000256" key="9">
    <source>
        <dbReference type="RuleBase" id="RU351113"/>
    </source>
</evidence>
<dbReference type="InParanoid" id="A0A7E5VX66"/>
<keyword evidence="7 9" id="KW-0675">Receptor</keyword>
<dbReference type="GO" id="GO:0005549">
    <property type="term" value="F:odorant binding"/>
    <property type="evidence" value="ECO:0007669"/>
    <property type="project" value="InterPro"/>
</dbReference>
<sequence>MTAVDKSYNTLKNEFLFEMDYISNIGTKMFICPFIGRSKRTVFYYYFTYSLILLTVTQLSVTLCLIGFSDWFEIVNIAPNLGVCLMILIKYKKIHDNKELYDQIFKHFRDDLWEAISDSLEHKRILSRYTQMTKLIIRFEFYYTIGLAIVVDLFPRIIMFYENDFLKKEKQYLYPFDGWYPFDKIQWFYAAYLWESFMTTVVIFIFVFVNMLHVSYTRYICMELKILGNTMEGLISKKDVKDIKKGRDVKNVHYKIRQKLRFVIVKHQFLAKITADLNEVLGDGMLLTYIFGSVFICLTAFTATVVDDLYKSLRYFSFFCSLLVEVFFQCIMGQLLTNHSEKLETAIYFADWVYADESTKKMLFIFLMRAQKPFAFTAKGYLNMNLDTFSGICSLSYQFFNLLRTASE</sequence>
<protein>
    <recommendedName>
        <fullName evidence="9">Odorant receptor</fullName>
    </recommendedName>
</protein>
<evidence type="ECO:0000256" key="7">
    <source>
        <dbReference type="ARBA" id="ARBA00023170"/>
    </source>
</evidence>
<evidence type="ECO:0000256" key="3">
    <source>
        <dbReference type="ARBA" id="ARBA00022692"/>
    </source>
</evidence>
<dbReference type="PANTHER" id="PTHR21137:SF44">
    <property type="entry name" value="ODORANT RECEPTOR 13A-RELATED"/>
    <property type="match status" value="1"/>
</dbReference>
<feature type="transmembrane region" description="Helical" evidence="9">
    <location>
        <begin position="286"/>
        <end position="306"/>
    </location>
</feature>
<dbReference type="KEGG" id="tnl:113497544"/>
<keyword evidence="5 9" id="KW-1133">Transmembrane helix</keyword>
<evidence type="ECO:0000256" key="1">
    <source>
        <dbReference type="ARBA" id="ARBA00004141"/>
    </source>
</evidence>
<dbReference type="InterPro" id="IPR004117">
    <property type="entry name" value="7tm6_olfct_rcpt"/>
</dbReference>
<evidence type="ECO:0000313" key="10">
    <source>
        <dbReference type="Proteomes" id="UP000322000"/>
    </source>
</evidence>
<dbReference type="GO" id="GO:0004984">
    <property type="term" value="F:olfactory receptor activity"/>
    <property type="evidence" value="ECO:0007669"/>
    <property type="project" value="InterPro"/>
</dbReference>
<keyword evidence="2 9" id="KW-0716">Sensory transduction</keyword>
<comment type="similarity">
    <text evidence="9">Belongs to the insect chemoreceptor superfamily. Heteromeric odorant receptor channel (TC 1.A.69) family.</text>
</comment>
<dbReference type="Pfam" id="PF02949">
    <property type="entry name" value="7tm_6"/>
    <property type="match status" value="1"/>
</dbReference>
<evidence type="ECO:0000313" key="11">
    <source>
        <dbReference type="RefSeq" id="XP_026732930.1"/>
    </source>
</evidence>
<evidence type="ECO:0000256" key="6">
    <source>
        <dbReference type="ARBA" id="ARBA00023136"/>
    </source>
</evidence>
<dbReference type="GO" id="GO:0007165">
    <property type="term" value="P:signal transduction"/>
    <property type="evidence" value="ECO:0007669"/>
    <property type="project" value="UniProtKB-KW"/>
</dbReference>
<dbReference type="GO" id="GO:0005886">
    <property type="term" value="C:plasma membrane"/>
    <property type="evidence" value="ECO:0007669"/>
    <property type="project" value="UniProtKB-SubCell"/>
</dbReference>
<dbReference type="RefSeq" id="XP_026732930.1">
    <property type="nucleotide sequence ID" value="XM_026877129.1"/>
</dbReference>
<feature type="transmembrane region" description="Helical" evidence="9">
    <location>
        <begin position="141"/>
        <end position="161"/>
    </location>
</feature>
<accession>A0A7E5VX66</accession>
<proteinExistence type="inferred from homology"/>
<dbReference type="GeneID" id="113497544"/>
<keyword evidence="4 9" id="KW-0552">Olfaction</keyword>
<feature type="transmembrane region" description="Helical" evidence="9">
    <location>
        <begin position="43"/>
        <end position="68"/>
    </location>
</feature>
<dbReference type="Proteomes" id="UP000322000">
    <property type="component" value="Chromosome 9"/>
</dbReference>
<gene>
    <name evidence="11" type="primary">LOC113497544</name>
</gene>
<evidence type="ECO:0000256" key="2">
    <source>
        <dbReference type="ARBA" id="ARBA00022606"/>
    </source>
</evidence>
<keyword evidence="6 9" id="KW-0472">Membrane</keyword>
<keyword evidence="8 9" id="KW-0807">Transducer</keyword>
<keyword evidence="10" id="KW-1185">Reference proteome</keyword>
<name>A0A7E5VX66_TRINI</name>
<keyword evidence="3 9" id="KW-0812">Transmembrane</keyword>
<comment type="caution">
    <text evidence="9">Lacks conserved residue(s) required for the propagation of feature annotation.</text>
</comment>
<evidence type="ECO:0000256" key="8">
    <source>
        <dbReference type="ARBA" id="ARBA00023224"/>
    </source>
</evidence>
<dbReference type="PANTHER" id="PTHR21137">
    <property type="entry name" value="ODORANT RECEPTOR"/>
    <property type="match status" value="1"/>
</dbReference>
<evidence type="ECO:0000256" key="4">
    <source>
        <dbReference type="ARBA" id="ARBA00022725"/>
    </source>
</evidence>
<dbReference type="OrthoDB" id="7696577at2759"/>
<comment type="subcellular location">
    <subcellularLocation>
        <location evidence="9">Cell membrane</location>
        <topology evidence="9">Multi-pass membrane protein</topology>
    </subcellularLocation>
    <subcellularLocation>
        <location evidence="1">Membrane</location>
        <topology evidence="1">Multi-pass membrane protein</topology>
    </subcellularLocation>
</comment>
<feature type="transmembrane region" description="Helical" evidence="9">
    <location>
        <begin position="74"/>
        <end position="91"/>
    </location>
</feature>
<dbReference type="AlphaFoldDB" id="A0A7E5VX66"/>
<reference evidence="11" key="1">
    <citation type="submission" date="2025-08" db="UniProtKB">
        <authorList>
            <consortium name="RefSeq"/>
        </authorList>
    </citation>
    <scope>IDENTIFICATION</scope>
</reference>
<evidence type="ECO:0000256" key="5">
    <source>
        <dbReference type="ARBA" id="ARBA00022989"/>
    </source>
</evidence>
<feature type="transmembrane region" description="Helical" evidence="9">
    <location>
        <begin position="187"/>
        <end position="209"/>
    </location>
</feature>
<feature type="transmembrane region" description="Helical" evidence="9">
    <location>
        <begin position="312"/>
        <end position="332"/>
    </location>
</feature>